<gene>
    <name evidence="1" type="ORF">SDC9_19954</name>
</gene>
<name>A0A644U5E4_9ZZZZ</name>
<proteinExistence type="predicted"/>
<reference evidence="1" key="1">
    <citation type="submission" date="2019-08" db="EMBL/GenBank/DDBJ databases">
        <authorList>
            <person name="Kucharzyk K."/>
            <person name="Murdoch R.W."/>
            <person name="Higgins S."/>
            <person name="Loffler F."/>
        </authorList>
    </citation>
    <scope>NUCLEOTIDE SEQUENCE</scope>
</reference>
<comment type="caution">
    <text evidence="1">The sequence shown here is derived from an EMBL/GenBank/DDBJ whole genome shotgun (WGS) entry which is preliminary data.</text>
</comment>
<sequence>MCVLLEFDGHVVLDRALDRLDILARTDAGAVADAEDMGVDRLRGIVEPDVQHHIRGLAPHPRQAHQRGARGRHLATEALDEDRAELHHVLRLLPEQADGLDVLDQPLLAEGEHLCGRIGDLEQAAGGLVHPRIRRLRRERHGDEQGEGVGVLELPLRVGLGRREPAEHLLHGFIIELACHAPFCPPRPAPARGLCRGREISRRGGAVNPTFSLLREDWRGIGAQDGRRG</sequence>
<organism evidence="1">
    <name type="scientific">bioreactor metagenome</name>
    <dbReference type="NCBI Taxonomy" id="1076179"/>
    <lineage>
        <taxon>unclassified sequences</taxon>
        <taxon>metagenomes</taxon>
        <taxon>ecological metagenomes</taxon>
    </lineage>
</organism>
<dbReference type="AlphaFoldDB" id="A0A644U5E4"/>
<accession>A0A644U5E4</accession>
<protein>
    <submittedName>
        <fullName evidence="1">Uncharacterized protein</fullName>
    </submittedName>
</protein>
<dbReference type="EMBL" id="VSSQ01000078">
    <property type="protein sequence ID" value="MPL74144.1"/>
    <property type="molecule type" value="Genomic_DNA"/>
</dbReference>
<evidence type="ECO:0000313" key="1">
    <source>
        <dbReference type="EMBL" id="MPL74144.1"/>
    </source>
</evidence>